<evidence type="ECO:0000313" key="3">
    <source>
        <dbReference type="EMBL" id="HAE51437.1"/>
    </source>
</evidence>
<evidence type="ECO:0000259" key="2">
    <source>
        <dbReference type="PROSITE" id="PS50263"/>
    </source>
</evidence>
<feature type="domain" description="CN hydrolase" evidence="2">
    <location>
        <begin position="1"/>
        <end position="122"/>
    </location>
</feature>
<protein>
    <submittedName>
        <fullName evidence="3">Amidohydrolase</fullName>
    </submittedName>
</protein>
<reference evidence="3 4" key="1">
    <citation type="journal article" date="2018" name="Nat. Biotechnol.">
        <title>A standardized bacterial taxonomy based on genome phylogeny substantially revises the tree of life.</title>
        <authorList>
            <person name="Parks D.H."/>
            <person name="Chuvochina M."/>
            <person name="Waite D.W."/>
            <person name="Rinke C."/>
            <person name="Skarshewski A."/>
            <person name="Chaumeil P.A."/>
            <person name="Hugenholtz P."/>
        </authorList>
    </citation>
    <scope>NUCLEOTIDE SEQUENCE [LARGE SCALE GENOMIC DNA]</scope>
    <source>
        <strain evidence="3">UBA8739</strain>
    </source>
</reference>
<name>A0A3B9IVR8_9PROT</name>
<keyword evidence="3" id="KW-0378">Hydrolase</keyword>
<dbReference type="PANTHER" id="PTHR23088:SF27">
    <property type="entry name" value="DEAMINATED GLUTATHIONE AMIDASE"/>
    <property type="match status" value="1"/>
</dbReference>
<dbReference type="PROSITE" id="PS01227">
    <property type="entry name" value="UPF0012"/>
    <property type="match status" value="1"/>
</dbReference>
<dbReference type="PROSITE" id="PS50263">
    <property type="entry name" value="CN_HYDROLASE"/>
    <property type="match status" value="1"/>
</dbReference>
<dbReference type="InterPro" id="IPR003010">
    <property type="entry name" value="C-N_Hydrolase"/>
</dbReference>
<dbReference type="AlphaFoldDB" id="A0A3B9IVR8"/>
<dbReference type="Pfam" id="PF00795">
    <property type="entry name" value="CN_hydrolase"/>
    <property type="match status" value="1"/>
</dbReference>
<evidence type="ECO:0000313" key="4">
    <source>
        <dbReference type="Proteomes" id="UP000257706"/>
    </source>
</evidence>
<dbReference type="InterPro" id="IPR001110">
    <property type="entry name" value="UPF0012_CS"/>
</dbReference>
<organism evidence="3 4">
    <name type="scientific">Tistrella mobilis</name>
    <dbReference type="NCBI Taxonomy" id="171437"/>
    <lineage>
        <taxon>Bacteria</taxon>
        <taxon>Pseudomonadati</taxon>
        <taxon>Pseudomonadota</taxon>
        <taxon>Alphaproteobacteria</taxon>
        <taxon>Geminicoccales</taxon>
        <taxon>Geminicoccaceae</taxon>
        <taxon>Tistrella</taxon>
    </lineage>
</organism>
<gene>
    <name evidence="3" type="ORF">DCK97_28900</name>
</gene>
<dbReference type="Gene3D" id="3.60.110.10">
    <property type="entry name" value="Carbon-nitrogen hydrolase"/>
    <property type="match status" value="1"/>
</dbReference>
<dbReference type="SUPFAM" id="SSF56317">
    <property type="entry name" value="Carbon-nitrogen hydrolase"/>
    <property type="match status" value="1"/>
</dbReference>
<dbReference type="PANTHER" id="PTHR23088">
    <property type="entry name" value="NITRILASE-RELATED"/>
    <property type="match status" value="1"/>
</dbReference>
<dbReference type="GO" id="GO:0016787">
    <property type="term" value="F:hydrolase activity"/>
    <property type="evidence" value="ECO:0007669"/>
    <property type="project" value="UniProtKB-KW"/>
</dbReference>
<accession>A0A3B9IVR8</accession>
<proteinExistence type="inferred from homology"/>
<sequence length="144" mass="15458">ESDRYRPGDQARVIDTPAGRMGLSICYDLRFPHLYQALADAGASVLAIPAAFTVPTGRAHWHALMRARAIETGCWVMAPAQAGEHYPGRRTYGHSLIVSPWGEVVAEADGESEGVILADLDTDAVTAARSKVPSLANRRSFTGP</sequence>
<comment type="similarity">
    <text evidence="1">Belongs to the carbon-nitrogen hydrolase superfamily. NIT1/NIT2 family.</text>
</comment>
<feature type="non-terminal residue" evidence="3">
    <location>
        <position position="1"/>
    </location>
</feature>
<comment type="caution">
    <text evidence="3">The sequence shown here is derived from an EMBL/GenBank/DDBJ whole genome shotgun (WGS) entry which is preliminary data.</text>
</comment>
<evidence type="ECO:0000256" key="1">
    <source>
        <dbReference type="ARBA" id="ARBA00010613"/>
    </source>
</evidence>
<dbReference type="InterPro" id="IPR036526">
    <property type="entry name" value="C-N_Hydrolase_sf"/>
</dbReference>
<dbReference type="EMBL" id="DMAI01000481">
    <property type="protein sequence ID" value="HAE51437.1"/>
    <property type="molecule type" value="Genomic_DNA"/>
</dbReference>
<dbReference type="Proteomes" id="UP000257706">
    <property type="component" value="Unassembled WGS sequence"/>
</dbReference>